<evidence type="ECO:0000313" key="1">
    <source>
        <dbReference type="EMBL" id="KAK2029204.1"/>
    </source>
</evidence>
<gene>
    <name evidence="1" type="ORF">LX32DRAFT_639350</name>
</gene>
<keyword evidence="2" id="KW-1185">Reference proteome</keyword>
<dbReference type="EMBL" id="MU842867">
    <property type="protein sequence ID" value="KAK2029204.1"/>
    <property type="molecule type" value="Genomic_DNA"/>
</dbReference>
<evidence type="ECO:0000313" key="2">
    <source>
        <dbReference type="Proteomes" id="UP001232148"/>
    </source>
</evidence>
<organism evidence="1 2">
    <name type="scientific">Colletotrichum zoysiae</name>
    <dbReference type="NCBI Taxonomy" id="1216348"/>
    <lineage>
        <taxon>Eukaryota</taxon>
        <taxon>Fungi</taxon>
        <taxon>Dikarya</taxon>
        <taxon>Ascomycota</taxon>
        <taxon>Pezizomycotina</taxon>
        <taxon>Sordariomycetes</taxon>
        <taxon>Hypocreomycetidae</taxon>
        <taxon>Glomerellales</taxon>
        <taxon>Glomerellaceae</taxon>
        <taxon>Colletotrichum</taxon>
        <taxon>Colletotrichum graminicola species complex</taxon>
    </lineage>
</organism>
<protein>
    <submittedName>
        <fullName evidence="1">Uncharacterized protein</fullName>
    </submittedName>
</protein>
<dbReference type="AlphaFoldDB" id="A0AAD9M1G6"/>
<reference evidence="1" key="1">
    <citation type="submission" date="2021-06" db="EMBL/GenBank/DDBJ databases">
        <title>Comparative genomics, transcriptomics and evolutionary studies reveal genomic signatures of adaptation to plant cell wall in hemibiotrophic fungi.</title>
        <authorList>
            <consortium name="DOE Joint Genome Institute"/>
            <person name="Baroncelli R."/>
            <person name="Diaz J.F."/>
            <person name="Benocci T."/>
            <person name="Peng M."/>
            <person name="Battaglia E."/>
            <person name="Haridas S."/>
            <person name="Andreopoulos W."/>
            <person name="Labutti K."/>
            <person name="Pangilinan J."/>
            <person name="Floch G.L."/>
            <person name="Makela M.R."/>
            <person name="Henrissat B."/>
            <person name="Grigoriev I.V."/>
            <person name="Crouch J.A."/>
            <person name="De Vries R.P."/>
            <person name="Sukno S.A."/>
            <person name="Thon M.R."/>
        </authorList>
    </citation>
    <scope>NUCLEOTIDE SEQUENCE</scope>
    <source>
        <strain evidence="1">MAFF235873</strain>
    </source>
</reference>
<sequence length="121" mass="13732">MPDWMSSEKGRYASVPTLTSSAKYSEGPVTRMKELTGVGGGLVKAFNATTRWPVENGQLFAITADSRDDLPDYDIMIPQWDILRMWRLMEKHLDDVINCRGGSSAWRMLTWSPTCECFPRP</sequence>
<dbReference type="Proteomes" id="UP001232148">
    <property type="component" value="Unassembled WGS sequence"/>
</dbReference>
<accession>A0AAD9M1G6</accession>
<comment type="caution">
    <text evidence="1">The sequence shown here is derived from an EMBL/GenBank/DDBJ whole genome shotgun (WGS) entry which is preliminary data.</text>
</comment>
<proteinExistence type="predicted"/>
<name>A0AAD9M1G6_9PEZI</name>